<comment type="caution">
    <text evidence="1">The sequence shown here is derived from an EMBL/GenBank/DDBJ whole genome shotgun (WGS) entry which is preliminary data.</text>
</comment>
<dbReference type="RefSeq" id="WP_380230437.1">
    <property type="nucleotide sequence ID" value="NZ_JBHSVH010000002.1"/>
</dbReference>
<evidence type="ECO:0000313" key="1">
    <source>
        <dbReference type="EMBL" id="MFC7178698.1"/>
    </source>
</evidence>
<gene>
    <name evidence="1" type="ORF">ACFQMG_03855</name>
</gene>
<dbReference type="Proteomes" id="UP001596435">
    <property type="component" value="Unassembled WGS sequence"/>
</dbReference>
<dbReference type="EMBL" id="JBHTAJ010000005">
    <property type="protein sequence ID" value="MFC7178698.1"/>
    <property type="molecule type" value="Genomic_DNA"/>
</dbReference>
<protein>
    <submittedName>
        <fullName evidence="1">Uncharacterized protein</fullName>
    </submittedName>
</protein>
<sequence>MFQSAAHPGPAGDRLWGETLRAFGRPVAVLARPRPGWRRTVGRGSADGHLQRLDLAYGAEHTVGVQVTTQRRLPEHVRVFSTLEPDALLSEFLFQHSSPDGPVCPPWVLTSGPGHLVVDGTGVEAQRLAYGDHLVSLAVVGEETVAVVSAAALHDEAVHLTFDTTALQA</sequence>
<organism evidence="1 2">
    <name type="scientific">Kitasatospora paranensis</name>
    <dbReference type="NCBI Taxonomy" id="258053"/>
    <lineage>
        <taxon>Bacteria</taxon>
        <taxon>Bacillati</taxon>
        <taxon>Actinomycetota</taxon>
        <taxon>Actinomycetes</taxon>
        <taxon>Kitasatosporales</taxon>
        <taxon>Streptomycetaceae</taxon>
        <taxon>Kitasatospora</taxon>
    </lineage>
</organism>
<evidence type="ECO:0000313" key="2">
    <source>
        <dbReference type="Proteomes" id="UP001596435"/>
    </source>
</evidence>
<name>A0ABW2FN94_9ACTN</name>
<proteinExistence type="predicted"/>
<reference evidence="2" key="1">
    <citation type="journal article" date="2019" name="Int. J. Syst. Evol. Microbiol.">
        <title>The Global Catalogue of Microorganisms (GCM) 10K type strain sequencing project: providing services to taxonomists for standard genome sequencing and annotation.</title>
        <authorList>
            <consortium name="The Broad Institute Genomics Platform"/>
            <consortium name="The Broad Institute Genome Sequencing Center for Infectious Disease"/>
            <person name="Wu L."/>
            <person name="Ma J."/>
        </authorList>
    </citation>
    <scope>NUCLEOTIDE SEQUENCE [LARGE SCALE GENOMIC DNA]</scope>
    <source>
        <strain evidence="2">CGMCC 1.12859</strain>
    </source>
</reference>
<accession>A0ABW2FN94</accession>
<keyword evidence="2" id="KW-1185">Reference proteome</keyword>